<gene>
    <name evidence="3" type="ORF">J2T07_002627</name>
</gene>
<evidence type="ECO:0000313" key="3">
    <source>
        <dbReference type="EMBL" id="MDQ0010437.1"/>
    </source>
</evidence>
<evidence type="ECO:0000256" key="1">
    <source>
        <dbReference type="SAM" id="MobiDB-lite"/>
    </source>
</evidence>
<keyword evidence="4" id="KW-1185">Reference proteome</keyword>
<reference evidence="3 4" key="1">
    <citation type="submission" date="2023-07" db="EMBL/GenBank/DDBJ databases">
        <title>Sorghum-associated microbial communities from plants grown in Nebraska, USA.</title>
        <authorList>
            <person name="Schachtman D."/>
        </authorList>
    </citation>
    <scope>NUCLEOTIDE SEQUENCE [LARGE SCALE GENOMIC DNA]</scope>
    <source>
        <strain evidence="3 4">CC60</strain>
    </source>
</reference>
<dbReference type="RefSeq" id="WP_306850526.1">
    <property type="nucleotide sequence ID" value="NZ_JAUSSK010000003.1"/>
</dbReference>
<evidence type="ECO:0000313" key="4">
    <source>
        <dbReference type="Proteomes" id="UP001237737"/>
    </source>
</evidence>
<feature type="region of interest" description="Disordered" evidence="1">
    <location>
        <begin position="1"/>
        <end position="28"/>
    </location>
</feature>
<dbReference type="Pfam" id="PF20335">
    <property type="entry name" value="DUF6630"/>
    <property type="match status" value="1"/>
</dbReference>
<name>A0ABT9T2M2_9GAMM</name>
<organism evidence="3 4">
    <name type="scientific">Luteibacter jiangsuensis</name>
    <dbReference type="NCBI Taxonomy" id="637577"/>
    <lineage>
        <taxon>Bacteria</taxon>
        <taxon>Pseudomonadati</taxon>
        <taxon>Pseudomonadota</taxon>
        <taxon>Gammaproteobacteria</taxon>
        <taxon>Lysobacterales</taxon>
        <taxon>Rhodanobacteraceae</taxon>
        <taxon>Luteibacter</taxon>
    </lineage>
</organism>
<feature type="domain" description="DUF6630" evidence="2">
    <location>
        <begin position="28"/>
        <end position="172"/>
    </location>
</feature>
<feature type="compositionally biased region" description="Acidic residues" evidence="1">
    <location>
        <begin position="1"/>
        <end position="24"/>
    </location>
</feature>
<dbReference type="InterPro" id="IPR046582">
    <property type="entry name" value="DUF6630"/>
</dbReference>
<evidence type="ECO:0000259" key="2">
    <source>
        <dbReference type="Pfam" id="PF20335"/>
    </source>
</evidence>
<protein>
    <recommendedName>
        <fullName evidence="2">DUF6630 domain-containing protein</fullName>
    </recommendedName>
</protein>
<dbReference type="Proteomes" id="UP001237737">
    <property type="component" value="Unassembled WGS sequence"/>
</dbReference>
<proteinExistence type="predicted"/>
<sequence length="177" mass="20223">MTSYDDDFENEHDPDDAEDGDDSTESQVWHLLLLINPGDEDGAMQQFSAYRDEVEEEGDEDPVRIVGRVTDWRSGFEVDADDTRALVDAIKELASRWNIDIDWDGDPDDDEFHEDIDGAEIFSRAFDQLNQHGYTLWSREADDDVYAGWITSSRDDEQMRLVATQLGINLRLGSQVT</sequence>
<comment type="caution">
    <text evidence="3">The sequence shown here is derived from an EMBL/GenBank/DDBJ whole genome shotgun (WGS) entry which is preliminary data.</text>
</comment>
<dbReference type="EMBL" id="JAUSSK010000003">
    <property type="protein sequence ID" value="MDQ0010437.1"/>
    <property type="molecule type" value="Genomic_DNA"/>
</dbReference>
<accession>A0ABT9T2M2</accession>